<organism evidence="2 3">
    <name type="scientific">Streptomyces violaceusniger</name>
    <dbReference type="NCBI Taxonomy" id="68280"/>
    <lineage>
        <taxon>Bacteria</taxon>
        <taxon>Bacillati</taxon>
        <taxon>Actinomycetota</taxon>
        <taxon>Actinomycetes</taxon>
        <taxon>Kitasatosporales</taxon>
        <taxon>Streptomycetaceae</taxon>
        <taxon>Streptomyces</taxon>
        <taxon>Streptomyces violaceusniger group</taxon>
    </lineage>
</organism>
<dbReference type="EMBL" id="BJHW01000001">
    <property type="protein sequence ID" value="GDY49998.1"/>
    <property type="molecule type" value="Genomic_DNA"/>
</dbReference>
<feature type="compositionally biased region" description="Low complexity" evidence="1">
    <location>
        <begin position="38"/>
        <end position="51"/>
    </location>
</feature>
<dbReference type="Proteomes" id="UP000301309">
    <property type="component" value="Unassembled WGS sequence"/>
</dbReference>
<gene>
    <name evidence="2" type="ORF">SVIO_006210</name>
</gene>
<name>A0A4D4KUC8_STRVO</name>
<evidence type="ECO:0000256" key="1">
    <source>
        <dbReference type="SAM" id="MobiDB-lite"/>
    </source>
</evidence>
<protein>
    <submittedName>
        <fullName evidence="2">Uncharacterized protein</fullName>
    </submittedName>
</protein>
<keyword evidence="3" id="KW-1185">Reference proteome</keyword>
<comment type="caution">
    <text evidence="2">The sequence shown here is derived from an EMBL/GenBank/DDBJ whole genome shotgun (WGS) entry which is preliminary data.</text>
</comment>
<accession>A0A4D4KUC8</accession>
<evidence type="ECO:0000313" key="2">
    <source>
        <dbReference type="EMBL" id="GDY49998.1"/>
    </source>
</evidence>
<sequence length="122" mass="12802">MRRTARLEYLAMPSGNARPLLAALFPEDEAEDLDPRPRGAASLPAARLRPLSPTPERPVGRRRPSGRGRSSLAAGFIVVIADASASYENGGGDRCGLVRAPKCVPAPLIARCVSPVSARACG</sequence>
<dbReference type="AlphaFoldDB" id="A0A4D4KUC8"/>
<evidence type="ECO:0000313" key="3">
    <source>
        <dbReference type="Proteomes" id="UP000301309"/>
    </source>
</evidence>
<feature type="region of interest" description="Disordered" evidence="1">
    <location>
        <begin position="28"/>
        <end position="69"/>
    </location>
</feature>
<reference evidence="2 3" key="1">
    <citation type="journal article" date="2020" name="Int. J. Syst. Evol. Microbiol.">
        <title>Reclassification of Streptomyces castelarensis and Streptomyces sporoclivatus as later heterotypic synonyms of Streptomyces antimycoticus.</title>
        <authorList>
            <person name="Komaki H."/>
            <person name="Tamura T."/>
        </authorList>
    </citation>
    <scope>NUCLEOTIDE SEQUENCE [LARGE SCALE GENOMIC DNA]</scope>
    <source>
        <strain evidence="2 3">NBRC 13459</strain>
    </source>
</reference>
<proteinExistence type="predicted"/>